<feature type="region of interest" description="Disordered" evidence="1">
    <location>
        <begin position="1"/>
        <end position="70"/>
    </location>
</feature>
<feature type="compositionally biased region" description="Polar residues" evidence="1">
    <location>
        <begin position="38"/>
        <end position="65"/>
    </location>
</feature>
<reference evidence="2 3" key="1">
    <citation type="submission" date="2017-05" db="EMBL/GenBank/DDBJ databases">
        <title>The Genome Sequence of Tsuchiyaea wingfieldii DSM 27421.</title>
        <authorList>
            <person name="Cuomo C."/>
            <person name="Passer A."/>
            <person name="Billmyre B."/>
            <person name="Heitman J."/>
        </authorList>
    </citation>
    <scope>NUCLEOTIDE SEQUENCE [LARGE SCALE GENOMIC DNA]</scope>
    <source>
        <strain evidence="2 3">DSM 27421</strain>
    </source>
</reference>
<evidence type="ECO:0000256" key="1">
    <source>
        <dbReference type="SAM" id="MobiDB-lite"/>
    </source>
</evidence>
<accession>A0A5D3ARY2</accession>
<comment type="caution">
    <text evidence="2">The sequence shown here is derived from an EMBL/GenBank/DDBJ whole genome shotgun (WGS) entry which is preliminary data.</text>
</comment>
<protein>
    <submittedName>
        <fullName evidence="2">Uncharacterized protein</fullName>
    </submittedName>
</protein>
<evidence type="ECO:0000313" key="3">
    <source>
        <dbReference type="Proteomes" id="UP000322245"/>
    </source>
</evidence>
<gene>
    <name evidence="2" type="ORF">B9479_005902</name>
</gene>
<organism evidence="2 3">
    <name type="scientific">Cryptococcus floricola</name>
    <dbReference type="NCBI Taxonomy" id="2591691"/>
    <lineage>
        <taxon>Eukaryota</taxon>
        <taxon>Fungi</taxon>
        <taxon>Dikarya</taxon>
        <taxon>Basidiomycota</taxon>
        <taxon>Agaricomycotina</taxon>
        <taxon>Tremellomycetes</taxon>
        <taxon>Tremellales</taxon>
        <taxon>Cryptococcaceae</taxon>
        <taxon>Cryptococcus</taxon>
    </lineage>
</organism>
<dbReference type="AlphaFoldDB" id="A0A5D3ARY2"/>
<feature type="compositionally biased region" description="Low complexity" evidence="1">
    <location>
        <begin position="10"/>
        <end position="23"/>
    </location>
</feature>
<dbReference type="Proteomes" id="UP000322245">
    <property type="component" value="Unassembled WGS sequence"/>
</dbReference>
<evidence type="ECO:0000313" key="2">
    <source>
        <dbReference type="EMBL" id="TYJ53458.1"/>
    </source>
</evidence>
<dbReference type="EMBL" id="NIDF01000088">
    <property type="protein sequence ID" value="TYJ53458.1"/>
    <property type="molecule type" value="Genomic_DNA"/>
</dbReference>
<feature type="region of interest" description="Disordered" evidence="1">
    <location>
        <begin position="88"/>
        <end position="110"/>
    </location>
</feature>
<proteinExistence type="predicted"/>
<keyword evidence="3" id="KW-1185">Reference proteome</keyword>
<name>A0A5D3ARY2_9TREE</name>
<sequence length="110" mass="11967">MPREDQSIYTRTTFSQTFSRRATASGRDSDRGWEDAGGSSTARGQYGHTASITSPRRTEPSTVTVPDQYVGDTKADLDSVGYQLLSVVSPSQRNGDGDGWTDISYQALPK</sequence>